<evidence type="ECO:0000256" key="1">
    <source>
        <dbReference type="SAM" id="MobiDB-lite"/>
    </source>
</evidence>
<sequence length="128" mass="13980">MLAHTATSRKQLSSRTHQLSSTAITTLVTNSRFGHCGRRDTTLITSGTCDGPSDRALIMNSSTLIKGNYNSHQRQLQLSSRIANSDTVANTLQLSLRAAHATAPQTEVRPDIKVEVLQPHTFIVPTKE</sequence>
<gene>
    <name evidence="2" type="ORF">AVEN_63760_1</name>
</gene>
<dbReference type="AlphaFoldDB" id="A0A4Y2V9B5"/>
<evidence type="ECO:0000313" key="2">
    <source>
        <dbReference type="EMBL" id="GBO21148.1"/>
    </source>
</evidence>
<comment type="caution">
    <text evidence="2">The sequence shown here is derived from an EMBL/GenBank/DDBJ whole genome shotgun (WGS) entry which is preliminary data.</text>
</comment>
<evidence type="ECO:0000313" key="3">
    <source>
        <dbReference type="Proteomes" id="UP000499080"/>
    </source>
</evidence>
<organism evidence="2 3">
    <name type="scientific">Araneus ventricosus</name>
    <name type="common">Orbweaver spider</name>
    <name type="synonym">Epeira ventricosa</name>
    <dbReference type="NCBI Taxonomy" id="182803"/>
    <lineage>
        <taxon>Eukaryota</taxon>
        <taxon>Metazoa</taxon>
        <taxon>Ecdysozoa</taxon>
        <taxon>Arthropoda</taxon>
        <taxon>Chelicerata</taxon>
        <taxon>Arachnida</taxon>
        <taxon>Araneae</taxon>
        <taxon>Araneomorphae</taxon>
        <taxon>Entelegynae</taxon>
        <taxon>Araneoidea</taxon>
        <taxon>Araneidae</taxon>
        <taxon>Araneus</taxon>
    </lineage>
</organism>
<name>A0A4Y2V9B5_ARAVE</name>
<dbReference type="Proteomes" id="UP000499080">
    <property type="component" value="Unassembled WGS sequence"/>
</dbReference>
<accession>A0A4Y2V9B5</accession>
<dbReference type="EMBL" id="BGPR01044376">
    <property type="protein sequence ID" value="GBO21148.1"/>
    <property type="molecule type" value="Genomic_DNA"/>
</dbReference>
<protein>
    <submittedName>
        <fullName evidence="2">Uncharacterized protein</fullName>
    </submittedName>
</protein>
<reference evidence="2 3" key="1">
    <citation type="journal article" date="2019" name="Sci. Rep.">
        <title>Orb-weaving spider Araneus ventricosus genome elucidates the spidroin gene catalogue.</title>
        <authorList>
            <person name="Kono N."/>
            <person name="Nakamura H."/>
            <person name="Ohtoshi R."/>
            <person name="Moran D.A.P."/>
            <person name="Shinohara A."/>
            <person name="Yoshida Y."/>
            <person name="Fujiwara M."/>
            <person name="Mori M."/>
            <person name="Tomita M."/>
            <person name="Arakawa K."/>
        </authorList>
    </citation>
    <scope>NUCLEOTIDE SEQUENCE [LARGE SCALE GENOMIC DNA]</scope>
</reference>
<feature type="region of interest" description="Disordered" evidence="1">
    <location>
        <begin position="1"/>
        <end position="20"/>
    </location>
</feature>
<keyword evidence="3" id="KW-1185">Reference proteome</keyword>
<proteinExistence type="predicted"/>